<dbReference type="AlphaFoldDB" id="A0A0B8T1L4"/>
<evidence type="ECO:0000313" key="1">
    <source>
        <dbReference type="EMBL" id="KGE14576.1"/>
    </source>
</evidence>
<proteinExistence type="predicted"/>
<accession>A0A0B8T1L4</accession>
<dbReference type="EMBL" id="JJMU01000024">
    <property type="protein sequence ID" value="KGE14576.1"/>
    <property type="molecule type" value="Genomic_DNA"/>
</dbReference>
<protein>
    <submittedName>
        <fullName evidence="1">Uncharacterized protein</fullName>
    </submittedName>
</protein>
<dbReference type="PATRIC" id="fig|1229276.3.peg.1661"/>
<dbReference type="Proteomes" id="UP000031802">
    <property type="component" value="Unassembled WGS sequence"/>
</dbReference>
<keyword evidence="2" id="KW-1185">Reference proteome</keyword>
<reference evidence="2" key="1">
    <citation type="submission" date="2014-04" db="EMBL/GenBank/DDBJ databases">
        <title>Whole-Genome optical mapping and complete genome sequence of Sphingobacterium deserti sp. nov., a new spaces isolated from desert in the west of China.</title>
        <authorList>
            <person name="Teng C."/>
            <person name="Zhou Z."/>
            <person name="Li X."/>
            <person name="Chen M."/>
            <person name="Lin M."/>
            <person name="Wang L."/>
            <person name="Su S."/>
            <person name="Zhang C."/>
            <person name="Zhang W."/>
        </authorList>
    </citation>
    <scope>NUCLEOTIDE SEQUENCE [LARGE SCALE GENOMIC DNA]</scope>
    <source>
        <strain evidence="2">ACCC05744</strain>
    </source>
</reference>
<name>A0A0B8T1L4_9SPHI</name>
<comment type="caution">
    <text evidence="1">The sequence shown here is derived from an EMBL/GenBank/DDBJ whole genome shotgun (WGS) entry which is preliminary data.</text>
</comment>
<organism evidence="1 2">
    <name type="scientific">Sphingobacterium deserti</name>
    <dbReference type="NCBI Taxonomy" id="1229276"/>
    <lineage>
        <taxon>Bacteria</taxon>
        <taxon>Pseudomonadati</taxon>
        <taxon>Bacteroidota</taxon>
        <taxon>Sphingobacteriia</taxon>
        <taxon>Sphingobacteriales</taxon>
        <taxon>Sphingobacteriaceae</taxon>
        <taxon>Sphingobacterium</taxon>
    </lineage>
</organism>
<reference evidence="1 2" key="2">
    <citation type="journal article" date="2015" name="PLoS ONE">
        <title>Whole-Genome Optical Mapping and Finished Genome Sequence of Sphingobacterium deserti sp. nov., a New Species Isolated from the Western Desert of China.</title>
        <authorList>
            <person name="Teng C."/>
            <person name="Zhou Z."/>
            <person name="Molnar I."/>
            <person name="Li X."/>
            <person name="Tang R."/>
            <person name="Chen M."/>
            <person name="Wang L."/>
            <person name="Su S."/>
            <person name="Zhang W."/>
            <person name="Lin M."/>
        </authorList>
    </citation>
    <scope>NUCLEOTIDE SEQUENCE [LARGE SCALE GENOMIC DNA]</scope>
    <source>
        <strain evidence="2">ACCC05744</strain>
    </source>
</reference>
<gene>
    <name evidence="1" type="ORF">DI53_1605</name>
</gene>
<sequence>MQDIIQSSLDSLLKNASSLSIKAESGAMQNLVKGEMDKVTHLVTIRQLTGIVKQLKDRFDGKSGKELGKVDHSSYPDW</sequence>
<dbReference type="STRING" id="1229276.DI53_1605"/>
<evidence type="ECO:0000313" key="2">
    <source>
        <dbReference type="Proteomes" id="UP000031802"/>
    </source>
</evidence>